<dbReference type="InterPro" id="IPR002403">
    <property type="entry name" value="Cyt_P450_E_grp-IV"/>
</dbReference>
<dbReference type="GO" id="GO:0004497">
    <property type="term" value="F:monooxygenase activity"/>
    <property type="evidence" value="ECO:0007669"/>
    <property type="project" value="InterPro"/>
</dbReference>
<keyword evidence="3 5" id="KW-0479">Metal-binding</keyword>
<dbReference type="AlphaFoldDB" id="A0A4Z1PHW2"/>
<evidence type="ECO:0000256" key="4">
    <source>
        <dbReference type="ARBA" id="ARBA00023004"/>
    </source>
</evidence>
<evidence type="ECO:0000256" key="2">
    <source>
        <dbReference type="ARBA" id="ARBA00010617"/>
    </source>
</evidence>
<reference evidence="7 8" key="1">
    <citation type="submission" date="2019-04" db="EMBL/GenBank/DDBJ databases">
        <title>High contiguity whole genome sequence and gene annotation resource for two Venturia nashicola isolates.</title>
        <authorList>
            <person name="Prokchorchik M."/>
            <person name="Won K."/>
            <person name="Lee Y."/>
            <person name="Choi E.D."/>
            <person name="Segonzac C."/>
            <person name="Sohn K.H."/>
        </authorList>
    </citation>
    <scope>NUCLEOTIDE SEQUENCE [LARGE SCALE GENOMIC DNA]</scope>
    <source>
        <strain evidence="7 8">PRI2</strain>
    </source>
</reference>
<dbReference type="GO" id="GO:0016705">
    <property type="term" value="F:oxidoreductase activity, acting on paired donors, with incorporation or reduction of molecular oxygen"/>
    <property type="evidence" value="ECO:0007669"/>
    <property type="project" value="InterPro"/>
</dbReference>
<evidence type="ECO:0000256" key="5">
    <source>
        <dbReference type="PIRSR" id="PIRSR602403-1"/>
    </source>
</evidence>
<feature type="transmembrane region" description="Helical" evidence="6">
    <location>
        <begin position="12"/>
        <end position="32"/>
    </location>
</feature>
<dbReference type="GO" id="GO:0020037">
    <property type="term" value="F:heme binding"/>
    <property type="evidence" value="ECO:0007669"/>
    <property type="project" value="InterPro"/>
</dbReference>
<protein>
    <submittedName>
        <fullName evidence="7">Cytochrome P450</fullName>
    </submittedName>
</protein>
<dbReference type="GO" id="GO:0005506">
    <property type="term" value="F:iron ion binding"/>
    <property type="evidence" value="ECO:0007669"/>
    <property type="project" value="InterPro"/>
</dbReference>
<keyword evidence="6" id="KW-0812">Transmembrane</keyword>
<sequence length="507" mass="56602">MDPFQCAVSTNSTTATVIALGFLSGLIGIYLIQRAFGSHDPREPPIIRSWIPIIGHIGALLVKGNRHFTHLCQQYKYPIFTVPLLNGSKIYVVASPAVAAQVQRNQKTMTFDLMATDFSIRMTGLGPEVRKLLEADFTSKDKIKKDGCFLNTMHHHFVTSLGPGGKLDDIALVQLNAVAKSVGNLATDQTVDLFVWIRQTISMASMLALYGPKNIFETHPELEECFCQWESDLPLLMTGFMPSLLAPTAQAAVERIKRALVEYAEKVFNRRQNLSYQIMHGVLANVTPTAFWLLTRLYTTPSLLSTVRYELEQSDIVRIDGMDRFISISKLKKRCPSLSSAFRECLRYYAFFTDVRMITEDTVIDGNLLKKGHVTQICLSALHSDPEIWGSDVDDFDALRFVTTPFGTIKSLTPNEPSKNVHAAAFRGFGGGRGLCPGRHLARAETTGFAALIVLGWDLQSDDGTELKMPRIKEVKIPSSVAKPDRDLKVSLRRRKGLENVQWSFEL</sequence>
<dbReference type="InterPro" id="IPR053007">
    <property type="entry name" value="CYP450_monoxygenase_sec-met"/>
</dbReference>
<name>A0A4Z1PHW2_9PEZI</name>
<dbReference type="PRINTS" id="PR00465">
    <property type="entry name" value="EP450IV"/>
</dbReference>
<dbReference type="InterPro" id="IPR036396">
    <property type="entry name" value="Cyt_P450_sf"/>
</dbReference>
<comment type="similarity">
    <text evidence="2">Belongs to the cytochrome P450 family.</text>
</comment>
<dbReference type="SUPFAM" id="SSF48264">
    <property type="entry name" value="Cytochrome P450"/>
    <property type="match status" value="1"/>
</dbReference>
<feature type="binding site" description="axial binding residue" evidence="5">
    <location>
        <position position="436"/>
    </location>
    <ligand>
        <name>heme</name>
        <dbReference type="ChEBI" id="CHEBI:30413"/>
    </ligand>
    <ligandPart>
        <name>Fe</name>
        <dbReference type="ChEBI" id="CHEBI:18248"/>
    </ligandPart>
</feature>
<keyword evidence="6" id="KW-1133">Transmembrane helix</keyword>
<evidence type="ECO:0000256" key="3">
    <source>
        <dbReference type="ARBA" id="ARBA00022723"/>
    </source>
</evidence>
<dbReference type="Pfam" id="PF00067">
    <property type="entry name" value="p450"/>
    <property type="match status" value="1"/>
</dbReference>
<evidence type="ECO:0000313" key="7">
    <source>
        <dbReference type="EMBL" id="TID22790.1"/>
    </source>
</evidence>
<comment type="caution">
    <text evidence="7">The sequence shown here is derived from an EMBL/GenBank/DDBJ whole genome shotgun (WGS) entry which is preliminary data.</text>
</comment>
<dbReference type="EMBL" id="SNSC02000007">
    <property type="protein sequence ID" value="TID22790.1"/>
    <property type="molecule type" value="Genomic_DNA"/>
</dbReference>
<evidence type="ECO:0000313" key="8">
    <source>
        <dbReference type="Proteomes" id="UP000298493"/>
    </source>
</evidence>
<evidence type="ECO:0000256" key="1">
    <source>
        <dbReference type="ARBA" id="ARBA00001971"/>
    </source>
</evidence>
<gene>
    <name evidence="7" type="ORF">E6O75_ATG01964</name>
</gene>
<keyword evidence="4 5" id="KW-0408">Iron</keyword>
<keyword evidence="6" id="KW-0472">Membrane</keyword>
<dbReference type="CDD" id="cd11040">
    <property type="entry name" value="CYP7_CYP8-like"/>
    <property type="match status" value="1"/>
</dbReference>
<evidence type="ECO:0000256" key="6">
    <source>
        <dbReference type="SAM" id="Phobius"/>
    </source>
</evidence>
<keyword evidence="8" id="KW-1185">Reference proteome</keyword>
<dbReference type="PANTHER" id="PTHR47582">
    <property type="entry name" value="P450, PUTATIVE (EUROFUNG)-RELATED"/>
    <property type="match status" value="1"/>
</dbReference>
<accession>A0A4Z1PHW2</accession>
<comment type="cofactor">
    <cofactor evidence="1 5">
        <name>heme</name>
        <dbReference type="ChEBI" id="CHEBI:30413"/>
    </cofactor>
</comment>
<dbReference type="STRING" id="86259.A0A4Z1PHW2"/>
<dbReference type="PANTHER" id="PTHR47582:SF1">
    <property type="entry name" value="P450, PUTATIVE (EUROFUNG)-RELATED"/>
    <property type="match status" value="1"/>
</dbReference>
<dbReference type="Gene3D" id="1.10.630.10">
    <property type="entry name" value="Cytochrome P450"/>
    <property type="match status" value="1"/>
</dbReference>
<organism evidence="7 8">
    <name type="scientific">Venturia nashicola</name>
    <dbReference type="NCBI Taxonomy" id="86259"/>
    <lineage>
        <taxon>Eukaryota</taxon>
        <taxon>Fungi</taxon>
        <taxon>Dikarya</taxon>
        <taxon>Ascomycota</taxon>
        <taxon>Pezizomycotina</taxon>
        <taxon>Dothideomycetes</taxon>
        <taxon>Pleosporomycetidae</taxon>
        <taxon>Venturiales</taxon>
        <taxon>Venturiaceae</taxon>
        <taxon>Venturia</taxon>
    </lineage>
</organism>
<keyword evidence="5" id="KW-0349">Heme</keyword>
<proteinExistence type="inferred from homology"/>
<dbReference type="Proteomes" id="UP000298493">
    <property type="component" value="Unassembled WGS sequence"/>
</dbReference>
<dbReference type="InterPro" id="IPR001128">
    <property type="entry name" value="Cyt_P450"/>
</dbReference>